<proteinExistence type="predicted"/>
<gene>
    <name evidence="1" type="ORF">NONO_c30910</name>
</gene>
<dbReference type="PATRIC" id="fig|1415166.3.peg.3169"/>
<protein>
    <submittedName>
        <fullName evidence="1">Uncharacterized protein</fullName>
    </submittedName>
</protein>
<name>W5TFY6_9NOCA</name>
<organism evidence="1 2">
    <name type="scientific">Nocardia nova SH22a</name>
    <dbReference type="NCBI Taxonomy" id="1415166"/>
    <lineage>
        <taxon>Bacteria</taxon>
        <taxon>Bacillati</taxon>
        <taxon>Actinomycetota</taxon>
        <taxon>Actinomycetes</taxon>
        <taxon>Mycobacteriales</taxon>
        <taxon>Nocardiaceae</taxon>
        <taxon>Nocardia</taxon>
    </lineage>
</organism>
<dbReference type="KEGG" id="nno:NONO_c30910"/>
<keyword evidence="2" id="KW-1185">Reference proteome</keyword>
<dbReference type="EMBL" id="CP006850">
    <property type="protein sequence ID" value="AHH17878.1"/>
    <property type="molecule type" value="Genomic_DNA"/>
</dbReference>
<evidence type="ECO:0000313" key="2">
    <source>
        <dbReference type="Proteomes" id="UP000019150"/>
    </source>
</evidence>
<accession>W5TFY6</accession>
<dbReference type="Proteomes" id="UP000019150">
    <property type="component" value="Chromosome"/>
</dbReference>
<reference evidence="1 2" key="1">
    <citation type="journal article" date="2014" name="Appl. Environ. Microbiol.">
        <title>Insights into the Microbial Degradation of Rubber and Gutta-Percha by Analysis of the Complete Genome of Nocardia nova SH22a.</title>
        <authorList>
            <person name="Luo Q."/>
            <person name="Hiessl S."/>
            <person name="Poehlein A."/>
            <person name="Daniel R."/>
            <person name="Steinbuchel A."/>
        </authorList>
    </citation>
    <scope>NUCLEOTIDE SEQUENCE [LARGE SCALE GENOMIC DNA]</scope>
    <source>
        <strain evidence="1">SH22a</strain>
    </source>
</reference>
<dbReference type="AlphaFoldDB" id="W5TFY6"/>
<sequence length="55" mass="6090">MARLPVPLTRPVVDNGSLAWHSDQLIVPAAGHWKVIVRFDSGSGPKLASFYYRVL</sequence>
<dbReference type="HOGENOM" id="CLU_3027761_0_0_11"/>
<evidence type="ECO:0000313" key="1">
    <source>
        <dbReference type="EMBL" id="AHH17878.1"/>
    </source>
</evidence>
<dbReference type="STRING" id="1415166.NONO_c30910"/>
<dbReference type="OrthoDB" id="5242236at2"/>
<dbReference type="RefSeq" id="WP_158436236.1">
    <property type="nucleotide sequence ID" value="NZ_CP006850.1"/>
</dbReference>